<dbReference type="SUPFAM" id="SSF54637">
    <property type="entry name" value="Thioesterase/thiol ester dehydrase-isomerase"/>
    <property type="match status" value="1"/>
</dbReference>
<dbReference type="InterPro" id="IPR006683">
    <property type="entry name" value="Thioestr_dom"/>
</dbReference>
<evidence type="ECO:0000313" key="3">
    <source>
        <dbReference type="Proteomes" id="UP000249046"/>
    </source>
</evidence>
<accession>A0A2W5KHV8</accession>
<dbReference type="Pfam" id="PF03061">
    <property type="entry name" value="4HBT"/>
    <property type="match status" value="1"/>
</dbReference>
<gene>
    <name evidence="2" type="ORF">DI564_08470</name>
</gene>
<protein>
    <recommendedName>
        <fullName evidence="1">Thioesterase domain-containing protein</fullName>
    </recommendedName>
</protein>
<evidence type="ECO:0000259" key="1">
    <source>
        <dbReference type="Pfam" id="PF03061"/>
    </source>
</evidence>
<dbReference type="AlphaFoldDB" id="A0A2W5KHV8"/>
<dbReference type="EMBL" id="QFPO01000006">
    <property type="protein sequence ID" value="PZQ15364.1"/>
    <property type="molecule type" value="Genomic_DNA"/>
</dbReference>
<dbReference type="InterPro" id="IPR029069">
    <property type="entry name" value="HotDog_dom_sf"/>
</dbReference>
<dbReference type="Gene3D" id="3.10.129.10">
    <property type="entry name" value="Hotdog Thioesterase"/>
    <property type="match status" value="1"/>
</dbReference>
<feature type="domain" description="Thioesterase" evidence="1">
    <location>
        <begin position="56"/>
        <end position="126"/>
    </location>
</feature>
<name>A0A2W5KHV8_9GAMM</name>
<evidence type="ECO:0000313" key="2">
    <source>
        <dbReference type="EMBL" id="PZQ15364.1"/>
    </source>
</evidence>
<organism evidence="2 3">
    <name type="scientific">Rhodanobacter denitrificans</name>
    <dbReference type="NCBI Taxonomy" id="666685"/>
    <lineage>
        <taxon>Bacteria</taxon>
        <taxon>Pseudomonadati</taxon>
        <taxon>Pseudomonadota</taxon>
        <taxon>Gammaproteobacteria</taxon>
        <taxon>Lysobacterales</taxon>
        <taxon>Rhodanobacteraceae</taxon>
        <taxon>Rhodanobacter</taxon>
    </lineage>
</organism>
<reference evidence="2 3" key="1">
    <citation type="submission" date="2017-08" db="EMBL/GenBank/DDBJ databases">
        <title>Infants hospitalized years apart are colonized by the same room-sourced microbial strains.</title>
        <authorList>
            <person name="Brooks B."/>
            <person name="Olm M.R."/>
            <person name="Firek B.A."/>
            <person name="Baker R."/>
            <person name="Thomas B.C."/>
            <person name="Morowitz M.J."/>
            <person name="Banfield J.F."/>
        </authorList>
    </citation>
    <scope>NUCLEOTIDE SEQUENCE [LARGE SCALE GENOMIC DNA]</scope>
    <source>
        <strain evidence="2">S2_005_003_R2_42</strain>
    </source>
</reference>
<proteinExistence type="predicted"/>
<dbReference type="Proteomes" id="UP000249046">
    <property type="component" value="Unassembled WGS sequence"/>
</dbReference>
<dbReference type="CDD" id="cd03443">
    <property type="entry name" value="PaaI_thioesterase"/>
    <property type="match status" value="1"/>
</dbReference>
<sequence>MTFSELPLLATAAELQHLVSHEAAFTRAYGFVVVRAAPGLCELEVPHLPHFERPGGIASGQVLMNAADVAMWLAIKTVRGLDDPSVTGHMQTQFLRSVRCEAFRCEARLISLARRTAYGEARCLDLRGGLLAHHTLTFVMPAPIES</sequence>
<comment type="caution">
    <text evidence="2">The sequence shown here is derived from an EMBL/GenBank/DDBJ whole genome shotgun (WGS) entry which is preliminary data.</text>
</comment>
<dbReference type="GO" id="GO:0016790">
    <property type="term" value="F:thiolester hydrolase activity"/>
    <property type="evidence" value="ECO:0007669"/>
    <property type="project" value="UniProtKB-ARBA"/>
</dbReference>